<gene>
    <name evidence="2" type="ORF">D7D52_09525</name>
</gene>
<dbReference type="OrthoDB" id="3513062at2"/>
<keyword evidence="2" id="KW-0540">Nuclease</keyword>
<dbReference type="InterPro" id="IPR003870">
    <property type="entry name" value="DUF222"/>
</dbReference>
<dbReference type="AlphaFoldDB" id="A0A386ZBS0"/>
<dbReference type="Proteomes" id="UP000267164">
    <property type="component" value="Chromosome"/>
</dbReference>
<dbReference type="RefSeq" id="WP_120735988.1">
    <property type="nucleotide sequence ID" value="NZ_CP032568.1"/>
</dbReference>
<keyword evidence="2" id="KW-0378">Hydrolase</keyword>
<feature type="domain" description="HNH nuclease" evidence="1">
    <location>
        <begin position="519"/>
        <end position="571"/>
    </location>
</feature>
<keyword evidence="3" id="KW-1185">Reference proteome</keyword>
<dbReference type="GO" id="GO:0004519">
    <property type="term" value="F:endonuclease activity"/>
    <property type="evidence" value="ECO:0007669"/>
    <property type="project" value="UniProtKB-KW"/>
</dbReference>
<evidence type="ECO:0000313" key="2">
    <source>
        <dbReference type="EMBL" id="AYF74065.1"/>
    </source>
</evidence>
<dbReference type="Pfam" id="PF02720">
    <property type="entry name" value="DUF222"/>
    <property type="match status" value="2"/>
</dbReference>
<sequence>MNSMGVTFDNCGITELVTAVETLSTTLAHATLTPFTDADVVALMQQLETCKRKLSALDSKLIIEASDRCLPEASGAGKLVPFLRQTLGLSAHDASVRVKITRECGEFTEPNGRPRPAALPVAAEAFAAGALSRDHVRHIVDIMTHLPTDIPVETRVDVEQVLVEQSCEGLFPDDLPKIGREILARLDPDGTVINDADRRRRRGLVIGRPGVDGMSWVEGWITPELRACLDAVLAKFARPGMCNAEDPESPGVPGASSVARTPGAVVAPGSIGVSGAAVCGLPGRAVAGGVVAGGGVGAAAADVMNTGAAATSVVTAGVAAYGVVTEGVAAQGFAAQSVGGQGLAVRGVEANGAAAQGPVAHGMVAEGGAAQGFTAQGRAGQAAAAEGHAAQGVAAHGGGVVRPATGAVVDSAVLEAAARRDRRDAGQRNHDALLALLQAGVDMNKLGSHRGLPVQITLTMSLADLERGAGIATTATGGHVSINEALKMAAGSKPVLAVLDGDGVPLYLGRSRERLATPGQRLALIARDKGCTHPDCDAPAAMCAAHHVLDWAKGGPTDLNNLALVCDHHHAMVNDSEYGWTTVMMGSDSPHRGRVGWIAPAAVDPSRTPRVNEKHHAGQRVATSIAARCHQWGPQAA</sequence>
<reference evidence="2 3" key="1">
    <citation type="submission" date="2018-09" db="EMBL/GenBank/DDBJ databases">
        <title>Nocardia yunnanensis sp. nov., an actinomycete isolated from a soil sample.</title>
        <authorList>
            <person name="Zhang J."/>
        </authorList>
    </citation>
    <scope>NUCLEOTIDE SEQUENCE [LARGE SCALE GENOMIC DNA]</scope>
    <source>
        <strain evidence="2 3">CFHS0054</strain>
    </source>
</reference>
<evidence type="ECO:0000313" key="3">
    <source>
        <dbReference type="Proteomes" id="UP000267164"/>
    </source>
</evidence>
<keyword evidence="2" id="KW-0255">Endonuclease</keyword>
<dbReference type="SMART" id="SM00507">
    <property type="entry name" value="HNHc"/>
    <property type="match status" value="1"/>
</dbReference>
<dbReference type="CDD" id="cd00085">
    <property type="entry name" value="HNHc"/>
    <property type="match status" value="1"/>
</dbReference>
<dbReference type="KEGG" id="nyu:D7D52_09525"/>
<organism evidence="2 3">
    <name type="scientific">Nocardia yunnanensis</name>
    <dbReference type="NCBI Taxonomy" id="2382165"/>
    <lineage>
        <taxon>Bacteria</taxon>
        <taxon>Bacillati</taxon>
        <taxon>Actinomycetota</taxon>
        <taxon>Actinomycetes</taxon>
        <taxon>Mycobacteriales</taxon>
        <taxon>Nocardiaceae</taxon>
        <taxon>Nocardia</taxon>
    </lineage>
</organism>
<accession>A0A386ZBS0</accession>
<evidence type="ECO:0000259" key="1">
    <source>
        <dbReference type="SMART" id="SM00507"/>
    </source>
</evidence>
<proteinExistence type="predicted"/>
<protein>
    <submittedName>
        <fullName evidence="2">HNH endonuclease</fullName>
    </submittedName>
</protein>
<name>A0A386ZBS0_9NOCA</name>
<dbReference type="EMBL" id="CP032568">
    <property type="protein sequence ID" value="AYF74065.1"/>
    <property type="molecule type" value="Genomic_DNA"/>
</dbReference>
<dbReference type="InterPro" id="IPR003615">
    <property type="entry name" value="HNH_nuc"/>
</dbReference>